<feature type="domain" description="Glycosyltransferase subfamily 4-like N-terminal" evidence="2">
    <location>
        <begin position="19"/>
        <end position="175"/>
    </location>
</feature>
<proteinExistence type="predicted"/>
<evidence type="ECO:0000313" key="4">
    <source>
        <dbReference type="Proteomes" id="UP000189339"/>
    </source>
</evidence>
<dbReference type="PANTHER" id="PTHR12526:SF630">
    <property type="entry name" value="GLYCOSYLTRANSFERASE"/>
    <property type="match status" value="1"/>
</dbReference>
<dbReference type="InterPro" id="IPR028098">
    <property type="entry name" value="Glyco_trans_4-like_N"/>
</dbReference>
<dbReference type="AlphaFoldDB" id="A0A1V2DY67"/>
<dbReference type="Pfam" id="PF13439">
    <property type="entry name" value="Glyco_transf_4"/>
    <property type="match status" value="1"/>
</dbReference>
<sequence length="377" mass="42034">MEREDQGLHVLHVTFNLDFGGTEQVIAQLVRGLPRDRFRSVVACIDGRAGPMAAGIRDSGGKVVELGRRSGIDWALVRSLRRVIREEHIDVVHGHQYTPWFYACLASMGTGVRIVFTEHGRFYPDRYRWKAAWLNPILAFRSQAIVAISKATRRALSTYEFIPRSRIQVIYNGIEPLMPRPGQREQGRGDLGIPENAFVLGTVARLDPVKNQGMLMTAAARLMHRCPDVWLVLVGDGPERVRLEQRADQLGIADRTVFTGFQPNPGDFMQLMDVFLLTSWTEGTSMTLLEAMSLGVPCVATAVGGNPEIVMHGETGHLVPCDDVEALHQTLWSLRQSPGQLKVLGQQGAARFRAEFTVDAMVARYVRLYHHDTPGNS</sequence>
<organism evidence="3 4">
    <name type="scientific">Marinobacter lutaoensis</name>
    <dbReference type="NCBI Taxonomy" id="135739"/>
    <lineage>
        <taxon>Bacteria</taxon>
        <taxon>Pseudomonadati</taxon>
        <taxon>Pseudomonadota</taxon>
        <taxon>Gammaproteobacteria</taxon>
        <taxon>Pseudomonadales</taxon>
        <taxon>Marinobacteraceae</taxon>
        <taxon>Marinobacter</taxon>
    </lineage>
</organism>
<comment type="caution">
    <text evidence="3">The sequence shown here is derived from an EMBL/GenBank/DDBJ whole genome shotgun (WGS) entry which is preliminary data.</text>
</comment>
<dbReference type="Proteomes" id="UP000189339">
    <property type="component" value="Unassembled WGS sequence"/>
</dbReference>
<name>A0A1V2DY67_9GAMM</name>
<evidence type="ECO:0008006" key="5">
    <source>
        <dbReference type="Google" id="ProtNLM"/>
    </source>
</evidence>
<evidence type="ECO:0000313" key="3">
    <source>
        <dbReference type="EMBL" id="ONF45439.1"/>
    </source>
</evidence>
<dbReference type="InterPro" id="IPR001296">
    <property type="entry name" value="Glyco_trans_1"/>
</dbReference>
<reference evidence="3 4" key="1">
    <citation type="submission" date="2016-12" db="EMBL/GenBank/DDBJ databases">
        <title>Marinobacter lutaoensis whole genome sequencing.</title>
        <authorList>
            <person name="Verma A."/>
            <person name="Krishnamurthi S."/>
        </authorList>
    </citation>
    <scope>NUCLEOTIDE SEQUENCE [LARGE SCALE GENOMIC DNA]</scope>
    <source>
        <strain evidence="3 4">T5054</strain>
    </source>
</reference>
<dbReference type="EMBL" id="MSCW01000001">
    <property type="protein sequence ID" value="ONF45439.1"/>
    <property type="molecule type" value="Genomic_DNA"/>
</dbReference>
<dbReference type="Pfam" id="PF00534">
    <property type="entry name" value="Glycos_transf_1"/>
    <property type="match status" value="1"/>
</dbReference>
<dbReference type="SUPFAM" id="SSF53756">
    <property type="entry name" value="UDP-Glycosyltransferase/glycogen phosphorylase"/>
    <property type="match status" value="1"/>
</dbReference>
<dbReference type="GO" id="GO:1901135">
    <property type="term" value="P:carbohydrate derivative metabolic process"/>
    <property type="evidence" value="ECO:0007669"/>
    <property type="project" value="UniProtKB-ARBA"/>
</dbReference>
<dbReference type="RefSeq" id="WP_076722932.1">
    <property type="nucleotide sequence ID" value="NZ_MSCW01000001.1"/>
</dbReference>
<dbReference type="OrthoDB" id="9775208at2"/>
<keyword evidence="4" id="KW-1185">Reference proteome</keyword>
<dbReference type="STRING" id="135739.BTO32_03015"/>
<evidence type="ECO:0000259" key="2">
    <source>
        <dbReference type="Pfam" id="PF13439"/>
    </source>
</evidence>
<dbReference type="PANTHER" id="PTHR12526">
    <property type="entry name" value="GLYCOSYLTRANSFERASE"/>
    <property type="match status" value="1"/>
</dbReference>
<evidence type="ECO:0000259" key="1">
    <source>
        <dbReference type="Pfam" id="PF00534"/>
    </source>
</evidence>
<protein>
    <recommendedName>
        <fullName evidence="5">Glycosyltransferase</fullName>
    </recommendedName>
</protein>
<accession>A0A1V2DY67</accession>
<dbReference type="GO" id="GO:0016757">
    <property type="term" value="F:glycosyltransferase activity"/>
    <property type="evidence" value="ECO:0007669"/>
    <property type="project" value="InterPro"/>
</dbReference>
<dbReference type="Gene3D" id="3.40.50.2000">
    <property type="entry name" value="Glycogen Phosphorylase B"/>
    <property type="match status" value="2"/>
</dbReference>
<feature type="domain" description="Glycosyl transferase family 1" evidence="1">
    <location>
        <begin position="184"/>
        <end position="348"/>
    </location>
</feature>
<gene>
    <name evidence="3" type="ORF">BTO32_03015</name>
</gene>